<reference evidence="5" key="2">
    <citation type="submission" date="2021-01" db="UniProtKB">
        <authorList>
            <consortium name="EnsemblMetazoa"/>
        </authorList>
    </citation>
    <scope>IDENTIFICATION</scope>
</reference>
<dbReference type="InParanoid" id="A0A7M7MZX0"/>
<organism evidence="5 6">
    <name type="scientific">Strongylocentrotus purpuratus</name>
    <name type="common">Purple sea urchin</name>
    <dbReference type="NCBI Taxonomy" id="7668"/>
    <lineage>
        <taxon>Eukaryota</taxon>
        <taxon>Metazoa</taxon>
        <taxon>Echinodermata</taxon>
        <taxon>Eleutherozoa</taxon>
        <taxon>Echinozoa</taxon>
        <taxon>Echinoidea</taxon>
        <taxon>Euechinoidea</taxon>
        <taxon>Echinacea</taxon>
        <taxon>Camarodonta</taxon>
        <taxon>Echinidea</taxon>
        <taxon>Strongylocentrotidae</taxon>
        <taxon>Strongylocentrotus</taxon>
    </lineage>
</organism>
<dbReference type="AlphaFoldDB" id="A0A7M7MZX0"/>
<evidence type="ECO:0000256" key="1">
    <source>
        <dbReference type="ARBA" id="ARBA00022737"/>
    </source>
</evidence>
<evidence type="ECO:0000259" key="3">
    <source>
        <dbReference type="PROSITE" id="PS50836"/>
    </source>
</evidence>
<dbReference type="PANTHER" id="PTHR24036:SF5">
    <property type="entry name" value="THROMBOMODULIN"/>
    <property type="match status" value="1"/>
</dbReference>
<dbReference type="EnsemblMetazoa" id="XM_030972734">
    <property type="protein sequence ID" value="XP_030828594"/>
    <property type="gene ID" value="LOC754518"/>
</dbReference>
<dbReference type="SMART" id="SM00664">
    <property type="entry name" value="DoH"/>
    <property type="match status" value="1"/>
</dbReference>
<dbReference type="InterPro" id="IPR045266">
    <property type="entry name" value="DOH_DOMON"/>
</dbReference>
<reference evidence="6" key="1">
    <citation type="submission" date="2015-02" db="EMBL/GenBank/DDBJ databases">
        <title>Genome sequencing for Strongylocentrotus purpuratus.</title>
        <authorList>
            <person name="Murali S."/>
            <person name="Liu Y."/>
            <person name="Vee V."/>
            <person name="English A."/>
            <person name="Wang M."/>
            <person name="Skinner E."/>
            <person name="Han Y."/>
            <person name="Muzny D.M."/>
            <person name="Worley K.C."/>
            <person name="Gibbs R.A."/>
        </authorList>
    </citation>
    <scope>NUCLEOTIDE SEQUENCE</scope>
</reference>
<dbReference type="InterPro" id="IPR005018">
    <property type="entry name" value="DOMON_domain"/>
</dbReference>
<dbReference type="RefSeq" id="XP_030828594.1">
    <property type="nucleotide sequence ID" value="XM_030972734.1"/>
</dbReference>
<dbReference type="KEGG" id="spu:754518"/>
<dbReference type="PROSITE" id="PS51549">
    <property type="entry name" value="DM13"/>
    <property type="match status" value="2"/>
</dbReference>
<feature type="chain" id="PRO_5029467145" description="Protein Skeletor" evidence="2">
    <location>
        <begin position="25"/>
        <end position="708"/>
    </location>
</feature>
<dbReference type="OMA" id="HTGFIIP"/>
<accession>A0A7M7MZX0</accession>
<feature type="signal peptide" evidence="2">
    <location>
        <begin position="1"/>
        <end position="24"/>
    </location>
</feature>
<feature type="domain" description="DM13" evidence="4">
    <location>
        <begin position="32"/>
        <end position="136"/>
    </location>
</feature>
<dbReference type="SMART" id="SM00686">
    <property type="entry name" value="DM13"/>
    <property type="match status" value="2"/>
</dbReference>
<proteinExistence type="predicted"/>
<dbReference type="Pfam" id="PF10517">
    <property type="entry name" value="DM13"/>
    <property type="match status" value="2"/>
</dbReference>
<dbReference type="GeneID" id="754518"/>
<dbReference type="PANTHER" id="PTHR24036">
    <property type="entry name" value="SKELETOR-RELATED"/>
    <property type="match status" value="1"/>
</dbReference>
<dbReference type="InterPro" id="IPR019545">
    <property type="entry name" value="DM13_domain"/>
</dbReference>
<dbReference type="Proteomes" id="UP000007110">
    <property type="component" value="Unassembled WGS sequence"/>
</dbReference>
<evidence type="ECO:0000313" key="6">
    <source>
        <dbReference type="Proteomes" id="UP000007110"/>
    </source>
</evidence>
<keyword evidence="1" id="KW-0677">Repeat</keyword>
<protein>
    <recommendedName>
        <fullName evidence="7">Protein Skeletor</fullName>
    </recommendedName>
</protein>
<dbReference type="InterPro" id="IPR052126">
    <property type="entry name" value="Spindle_Org/Thrombomodulin"/>
</dbReference>
<dbReference type="PROSITE" id="PS50836">
    <property type="entry name" value="DOMON"/>
    <property type="match status" value="1"/>
</dbReference>
<name>A0A7M7MZX0_STRPU</name>
<keyword evidence="6" id="KW-1185">Reference proteome</keyword>
<evidence type="ECO:0008006" key="7">
    <source>
        <dbReference type="Google" id="ProtNLM"/>
    </source>
</evidence>
<sequence length="708" mass="76372">MDLANRRLVVILLVLYNVVSLCRAQYHGKLVGTFTDKSTHDIAGTVYAEDETTLRIIGFRYDGAGPDAFIWAGESGVPSDDGFIIPEEEGRTVKLEAYDNVNISVTLPAGKTVSSLAWISVWCRQFAANFGDLTVPANFIAPAPLDLGALGFTPRVHNTYASAVIILNAKQIRVENLVYDGQGPRAYFWVGPGGTPNNDGDYEIPDETGSTGVINPYNGETITLTFPEGTDIFDIGHFGLWCIRFTQDFGHVDIPSQGELNIPPAPLTAGGSTRLTFPNCETLVEDELQVSWMINGTDIVIRLSSTNDTGDYAAFGLSGSPTGTLMVGGDVVVTFIDNMKAPQAVDYYLQGQAQCSPQNGGGACPDTISSAQDGNNNAELVESYYEENGVTNIVYRRPLAASDATYDKAFTTDGPIYVIWARGPINGDGRVAYHNVRRSLKSSNLQIDFGRPNSTCPPLGQNATVPPATDGWVIPGIEELETATFTVEMGLSGGSKGYEYITGRVGWGIAWFINGQLIPELTLRRNVTYTFLVSGGDDPVASGNYHPFYITDDVNGGYAQLTEAERQGITIYAGPNEGPLCQYMSSADPNSYSTFEDYKTTLTKDCAPGDPGVLEWTVPLDAPDLLYYQCYTHRFLGWKIHVTDNATTVTDSATTVTDSATTVTDSATTVTDSATTVTDSATNVTDSATTVSLSVFNIVLLYLLYLIL</sequence>
<dbReference type="CDD" id="cd09631">
    <property type="entry name" value="DOMON_DOH"/>
    <property type="match status" value="1"/>
</dbReference>
<keyword evidence="2" id="KW-0732">Signal</keyword>
<evidence type="ECO:0000313" key="5">
    <source>
        <dbReference type="EnsemblMetazoa" id="XP_030828594"/>
    </source>
</evidence>
<dbReference type="OrthoDB" id="2448405at2759"/>
<feature type="domain" description="DM13" evidence="4">
    <location>
        <begin position="148"/>
        <end position="255"/>
    </location>
</feature>
<evidence type="ECO:0000256" key="2">
    <source>
        <dbReference type="SAM" id="SignalP"/>
    </source>
</evidence>
<feature type="domain" description="DOMON" evidence="3">
    <location>
        <begin position="286"/>
        <end position="423"/>
    </location>
</feature>
<evidence type="ECO:0000259" key="4">
    <source>
        <dbReference type="PROSITE" id="PS51549"/>
    </source>
</evidence>
<dbReference type="Pfam" id="PF03351">
    <property type="entry name" value="DOMON"/>
    <property type="match status" value="1"/>
</dbReference>